<proteinExistence type="predicted"/>
<feature type="transmembrane region" description="Helical" evidence="1">
    <location>
        <begin position="79"/>
        <end position="102"/>
    </location>
</feature>
<evidence type="ECO:0000313" key="5">
    <source>
        <dbReference type="Proteomes" id="UP001601058"/>
    </source>
</evidence>
<dbReference type="Pfam" id="PF07853">
    <property type="entry name" value="DUF1648"/>
    <property type="match status" value="1"/>
</dbReference>
<dbReference type="Pfam" id="PF19124">
    <property type="entry name" value="DUF5808"/>
    <property type="match status" value="1"/>
</dbReference>
<dbReference type="InterPro" id="IPR012867">
    <property type="entry name" value="DUF1648"/>
</dbReference>
<feature type="transmembrane region" description="Helical" evidence="1">
    <location>
        <begin position="181"/>
        <end position="204"/>
    </location>
</feature>
<feature type="domain" description="DUF1648" evidence="2">
    <location>
        <begin position="146"/>
        <end position="194"/>
    </location>
</feature>
<evidence type="ECO:0000313" key="4">
    <source>
        <dbReference type="EMBL" id="MFE8698666.1"/>
    </source>
</evidence>
<gene>
    <name evidence="4" type="ORF">ACFYKT_20445</name>
</gene>
<comment type="caution">
    <text evidence="4">The sequence shown here is derived from an EMBL/GenBank/DDBJ whole genome shotgun (WGS) entry which is preliminary data.</text>
</comment>
<keyword evidence="1" id="KW-0472">Membrane</keyword>
<feature type="transmembrane region" description="Helical" evidence="1">
    <location>
        <begin position="6"/>
        <end position="23"/>
    </location>
</feature>
<evidence type="ECO:0000259" key="2">
    <source>
        <dbReference type="Pfam" id="PF07853"/>
    </source>
</evidence>
<feature type="domain" description="DUF5808" evidence="3">
    <location>
        <begin position="322"/>
        <end position="347"/>
    </location>
</feature>
<dbReference type="EMBL" id="JBIACJ010000018">
    <property type="protein sequence ID" value="MFE8698666.1"/>
    <property type="molecule type" value="Genomic_DNA"/>
</dbReference>
<dbReference type="PANTHER" id="PTHR37810:SF9">
    <property type="entry name" value="MEMBRANE PROTEIN"/>
    <property type="match status" value="1"/>
</dbReference>
<feature type="transmembrane region" description="Helical" evidence="1">
    <location>
        <begin position="139"/>
        <end position="161"/>
    </location>
</feature>
<feature type="transmembrane region" description="Helical" evidence="1">
    <location>
        <begin position="236"/>
        <end position="254"/>
    </location>
</feature>
<reference evidence="4 5" key="1">
    <citation type="submission" date="2024-08" db="EMBL/GenBank/DDBJ databases">
        <title>Two novel Cytobacillus novel species.</title>
        <authorList>
            <person name="Liu G."/>
        </authorList>
    </citation>
    <scope>NUCLEOTIDE SEQUENCE [LARGE SCALE GENOMIC DNA]</scope>
    <source>
        <strain evidence="4 5">FJAT-53684</strain>
    </source>
</reference>
<keyword evidence="1" id="KW-0812">Transmembrane</keyword>
<feature type="transmembrane region" description="Helical" evidence="1">
    <location>
        <begin position="341"/>
        <end position="362"/>
    </location>
</feature>
<dbReference type="Proteomes" id="UP001601058">
    <property type="component" value="Unassembled WGS sequence"/>
</dbReference>
<sequence>MSLAIFFVIIVFLAAIQTAIPFLTKRTIVFGVTVPEKYIEDEQIISYKKRYAILVFLISAIALGAYAIWAITSKPTEELIVLAGTVIQFGIIFISMSLYFYFHGKISQLKRSPRFAKNLKQVQITDLTMRSQDTMLPSYVYFLPIIITIGMIGYTISQYSILPEQIPTHWGPNGQADAFTAKTPFSVITLPLILLIMQVMFLGMHIGTKKSGIKLSATHTNASRNRQLTLRKNTSWLMFLISLLLTMLFSFLQFSTIHPNLISDFVMFLVPIVFLIVVLVGTILFALKVGRADKQLPADIEGDITDFDEDSYWKGGLFYFNKNDPSIFVEKRFGVGWTLNLANPLGYVILIMPIIIILLISFL</sequence>
<keyword evidence="5" id="KW-1185">Reference proteome</keyword>
<dbReference type="InterPro" id="IPR043831">
    <property type="entry name" value="DUF5808"/>
</dbReference>
<name>A0ABW6K3A3_9BACI</name>
<accession>A0ABW6K3A3</accession>
<evidence type="ECO:0000259" key="3">
    <source>
        <dbReference type="Pfam" id="PF19124"/>
    </source>
</evidence>
<feature type="transmembrane region" description="Helical" evidence="1">
    <location>
        <begin position="266"/>
        <end position="287"/>
    </location>
</feature>
<organism evidence="4 5">
    <name type="scientific">Cytobacillus mangrovibacter</name>
    <dbReference type="NCBI Taxonomy" id="3299024"/>
    <lineage>
        <taxon>Bacteria</taxon>
        <taxon>Bacillati</taxon>
        <taxon>Bacillota</taxon>
        <taxon>Bacilli</taxon>
        <taxon>Bacillales</taxon>
        <taxon>Bacillaceae</taxon>
        <taxon>Cytobacillus</taxon>
    </lineage>
</organism>
<dbReference type="RefSeq" id="WP_389223429.1">
    <property type="nucleotide sequence ID" value="NZ_JBIACJ010000018.1"/>
</dbReference>
<feature type="transmembrane region" description="Helical" evidence="1">
    <location>
        <begin position="51"/>
        <end position="73"/>
    </location>
</feature>
<evidence type="ECO:0000256" key="1">
    <source>
        <dbReference type="SAM" id="Phobius"/>
    </source>
</evidence>
<dbReference type="PANTHER" id="PTHR37810">
    <property type="entry name" value="IMMUNITY PROTEIN SDPI"/>
    <property type="match status" value="1"/>
</dbReference>
<keyword evidence="1" id="KW-1133">Transmembrane helix</keyword>
<protein>
    <submittedName>
        <fullName evidence="4">DUF1648 domain-containing protein</fullName>
    </submittedName>
</protein>